<feature type="short sequence motif" description="Meso-diaminopimelate recognition motif" evidence="12">
    <location>
        <begin position="401"/>
        <end position="404"/>
    </location>
</feature>
<feature type="binding site" evidence="12">
    <location>
        <position position="453"/>
    </location>
    <ligand>
        <name>meso-2,6-diaminopimelate</name>
        <dbReference type="ChEBI" id="CHEBI:57791"/>
    </ligand>
</feature>
<comment type="cofactor">
    <cofactor evidence="12">
        <name>Mg(2+)</name>
        <dbReference type="ChEBI" id="CHEBI:18420"/>
    </cofactor>
</comment>
<dbReference type="Gene3D" id="3.40.1390.10">
    <property type="entry name" value="MurE/MurF, N-terminal domain"/>
    <property type="match status" value="1"/>
</dbReference>
<evidence type="ECO:0000259" key="14">
    <source>
        <dbReference type="Pfam" id="PF01225"/>
    </source>
</evidence>
<dbReference type="InterPro" id="IPR005761">
    <property type="entry name" value="UDP-N-AcMur-Glu-dNH2Pim_ligase"/>
</dbReference>
<evidence type="ECO:0000256" key="3">
    <source>
        <dbReference type="ARBA" id="ARBA00022490"/>
    </source>
</evidence>
<comment type="pathway">
    <text evidence="1 12 13">Cell wall biogenesis; peptidoglycan biosynthesis.</text>
</comment>
<dbReference type="GO" id="GO:0071555">
    <property type="term" value="P:cell wall organization"/>
    <property type="evidence" value="ECO:0007669"/>
    <property type="project" value="UniProtKB-KW"/>
</dbReference>
<dbReference type="NCBIfam" id="TIGR01085">
    <property type="entry name" value="murE"/>
    <property type="match status" value="1"/>
</dbReference>
<evidence type="ECO:0000256" key="7">
    <source>
        <dbReference type="ARBA" id="ARBA00022840"/>
    </source>
</evidence>
<dbReference type="UniPathway" id="UPA00219"/>
<comment type="subcellular location">
    <subcellularLocation>
        <location evidence="12 13">Cytoplasm</location>
    </subcellularLocation>
</comment>
<evidence type="ECO:0000256" key="6">
    <source>
        <dbReference type="ARBA" id="ARBA00022741"/>
    </source>
</evidence>
<dbReference type="GO" id="GO:0008360">
    <property type="term" value="P:regulation of cell shape"/>
    <property type="evidence" value="ECO:0007669"/>
    <property type="project" value="UniProtKB-KW"/>
</dbReference>
<feature type="domain" description="Mur ligase central" evidence="16">
    <location>
        <begin position="108"/>
        <end position="306"/>
    </location>
</feature>
<dbReference type="SUPFAM" id="SSF63418">
    <property type="entry name" value="MurE/MurF N-terminal domain"/>
    <property type="match status" value="1"/>
</dbReference>
<dbReference type="GO" id="GO:0008765">
    <property type="term" value="F:UDP-N-acetylmuramoylalanyl-D-glutamate-2,6-diaminopimelate ligase activity"/>
    <property type="evidence" value="ECO:0007669"/>
    <property type="project" value="UniProtKB-UniRule"/>
</dbReference>
<evidence type="ECO:0000256" key="11">
    <source>
        <dbReference type="ARBA" id="ARBA00023316"/>
    </source>
</evidence>
<dbReference type="GO" id="GO:0004326">
    <property type="term" value="F:tetrahydrofolylpolyglutamate synthase activity"/>
    <property type="evidence" value="ECO:0007669"/>
    <property type="project" value="InterPro"/>
</dbReference>
<feature type="binding site" evidence="12">
    <location>
        <position position="32"/>
    </location>
    <ligand>
        <name>UDP-N-acetyl-alpha-D-muramoyl-L-alanyl-D-glutamate</name>
        <dbReference type="ChEBI" id="CHEBI:83900"/>
    </ligand>
</feature>
<keyword evidence="10 12" id="KW-0131">Cell cycle</keyword>
<comment type="similarity">
    <text evidence="2 12">Belongs to the MurCDEF family. MurE subfamily.</text>
</comment>
<dbReference type="Gene3D" id="3.40.1190.10">
    <property type="entry name" value="Mur-like, catalytic domain"/>
    <property type="match status" value="1"/>
</dbReference>
<dbReference type="InterPro" id="IPR035911">
    <property type="entry name" value="MurE/MurF_N"/>
</dbReference>
<accession>A0A4V1QUQ0</accession>
<evidence type="ECO:0000256" key="4">
    <source>
        <dbReference type="ARBA" id="ARBA00022598"/>
    </source>
</evidence>
<dbReference type="InterPro" id="IPR013221">
    <property type="entry name" value="Mur_ligase_cen"/>
</dbReference>
<evidence type="ECO:0000256" key="1">
    <source>
        <dbReference type="ARBA" id="ARBA00004752"/>
    </source>
</evidence>
<comment type="caution">
    <text evidence="12">Lacks conserved residue(s) required for the propagation of feature annotation.</text>
</comment>
<dbReference type="GO" id="GO:0000287">
    <property type="term" value="F:magnesium ion binding"/>
    <property type="evidence" value="ECO:0007669"/>
    <property type="project" value="UniProtKB-UniRule"/>
</dbReference>
<evidence type="ECO:0000256" key="9">
    <source>
        <dbReference type="ARBA" id="ARBA00022984"/>
    </source>
</evidence>
<evidence type="ECO:0000256" key="12">
    <source>
        <dbReference type="HAMAP-Rule" id="MF_00208"/>
    </source>
</evidence>
<dbReference type="InterPro" id="IPR000713">
    <property type="entry name" value="Mur_ligase_N"/>
</dbReference>
<dbReference type="SUPFAM" id="SSF53623">
    <property type="entry name" value="MurD-like peptide ligases, catalytic domain"/>
    <property type="match status" value="1"/>
</dbReference>
<sequence length="491" mass="53588">MIVLLNDLLQKVEYEKVIHERNAEIGGLSADSKHIMDGDMFICFKGGDSDGHDFAAEAVAAGAVAVVCERECDLPVCQIVVKNGRRAMSEFARAFYGNPAAKMKMIGITGTNGKTTTAHMLASILNKAGKNCALIGTLGVFYANREIAPALTTPDPIFLHKTFADMVECGVEYVVMEVSAHAVYFDKIEGIRFACCIFTNCTEDHLDFFKDMESYAAAKKSLFTPERCNLAIVNTDDAVGASLTGGKVRTYGYALENPADVFAIDVRESVRGSRFVLNLFDDLYEIDLHMTGKHNVYNAMAAAACAKLLGVGTEEIGKGLAALDKVNGRLEYVTAYRGADIFVDFAHTPDGLEKSLCALKPHCKGRLICVFGCGGNRDRQKRPIMGAAAGKLADFTVLTSDNPRYEDPFDIIVQIETGLREHSKNYVIVADREKAIDYGINMLAKGDILFIAGKGGETYQEIMGVRHIYSDVSVIRSILREKTSGGEKREN</sequence>
<evidence type="ECO:0000256" key="13">
    <source>
        <dbReference type="RuleBase" id="RU004135"/>
    </source>
</evidence>
<keyword evidence="9 12" id="KW-0573">Peptidoglycan synthesis</keyword>
<dbReference type="GO" id="GO:0009252">
    <property type="term" value="P:peptidoglycan biosynthetic process"/>
    <property type="evidence" value="ECO:0007669"/>
    <property type="project" value="UniProtKB-UniRule"/>
</dbReference>
<feature type="modified residue" description="N6-carboxylysine" evidence="12">
    <location>
        <position position="219"/>
    </location>
</feature>
<feature type="domain" description="Mur ligase C-terminal" evidence="15">
    <location>
        <begin position="328"/>
        <end position="455"/>
    </location>
</feature>
<keyword evidence="12" id="KW-0460">Magnesium</keyword>
<keyword evidence="18" id="KW-1185">Reference proteome</keyword>
<dbReference type="InterPro" id="IPR036615">
    <property type="entry name" value="Mur_ligase_C_dom_sf"/>
</dbReference>
<dbReference type="PROSITE" id="PS01011">
    <property type="entry name" value="FOLYLPOLYGLU_SYNT_1"/>
    <property type="match status" value="1"/>
</dbReference>
<organism evidence="17 18">
    <name type="scientific">Candidatus Borkfalkia ceftriaxoniphila</name>
    <dbReference type="NCBI Taxonomy" id="2508949"/>
    <lineage>
        <taxon>Bacteria</taxon>
        <taxon>Bacillati</taxon>
        <taxon>Bacillota</taxon>
        <taxon>Clostridia</taxon>
        <taxon>Christensenellales</taxon>
        <taxon>Christensenellaceae</taxon>
        <taxon>Candidatus Borkfalkia</taxon>
    </lineage>
</organism>
<dbReference type="Pfam" id="PF02875">
    <property type="entry name" value="Mur_ligase_C"/>
    <property type="match status" value="1"/>
</dbReference>
<keyword evidence="5 12" id="KW-0132">Cell division</keyword>
<comment type="PTM">
    <text evidence="12">Carboxylation is probably crucial for Mg(2+) binding and, consequently, for the gamma-phosphate positioning of ATP.</text>
</comment>
<keyword evidence="6 12" id="KW-0547">Nucleotide-binding</keyword>
<feature type="binding site" evidence="12">
    <location>
        <position position="457"/>
    </location>
    <ligand>
        <name>meso-2,6-diaminopimelate</name>
        <dbReference type="ChEBI" id="CHEBI:57791"/>
    </ligand>
</feature>
<dbReference type="HAMAP" id="MF_00208">
    <property type="entry name" value="MurE"/>
    <property type="match status" value="1"/>
</dbReference>
<feature type="binding site" evidence="12">
    <location>
        <begin position="401"/>
        <end position="404"/>
    </location>
    <ligand>
        <name>meso-2,6-diaminopimelate</name>
        <dbReference type="ChEBI" id="CHEBI:57791"/>
    </ligand>
</feature>
<comment type="catalytic activity">
    <reaction evidence="12">
        <text>UDP-N-acetyl-alpha-D-muramoyl-L-alanyl-D-glutamate + meso-2,6-diaminopimelate + ATP = UDP-N-acetyl-alpha-D-muramoyl-L-alanyl-gamma-D-glutamyl-meso-2,6-diaminopimelate + ADP + phosphate + H(+)</text>
        <dbReference type="Rhea" id="RHEA:23676"/>
        <dbReference type="ChEBI" id="CHEBI:15378"/>
        <dbReference type="ChEBI" id="CHEBI:30616"/>
        <dbReference type="ChEBI" id="CHEBI:43474"/>
        <dbReference type="ChEBI" id="CHEBI:57791"/>
        <dbReference type="ChEBI" id="CHEBI:83900"/>
        <dbReference type="ChEBI" id="CHEBI:83905"/>
        <dbReference type="ChEBI" id="CHEBI:456216"/>
        <dbReference type="EC" id="6.3.2.13"/>
    </reaction>
</comment>
<evidence type="ECO:0000256" key="8">
    <source>
        <dbReference type="ARBA" id="ARBA00022960"/>
    </source>
</evidence>
<dbReference type="PANTHER" id="PTHR23135">
    <property type="entry name" value="MUR LIGASE FAMILY MEMBER"/>
    <property type="match status" value="1"/>
</dbReference>
<dbReference type="Gene3D" id="3.90.190.20">
    <property type="entry name" value="Mur ligase, C-terminal domain"/>
    <property type="match status" value="1"/>
</dbReference>
<feature type="binding site" evidence="12">
    <location>
        <position position="377"/>
    </location>
    <ligand>
        <name>meso-2,6-diaminopimelate</name>
        <dbReference type="ChEBI" id="CHEBI:57791"/>
    </ligand>
</feature>
<proteinExistence type="inferred from homology"/>
<evidence type="ECO:0000256" key="5">
    <source>
        <dbReference type="ARBA" id="ARBA00022618"/>
    </source>
</evidence>
<dbReference type="Pfam" id="PF01225">
    <property type="entry name" value="Mur_ligase"/>
    <property type="match status" value="1"/>
</dbReference>
<evidence type="ECO:0000256" key="2">
    <source>
        <dbReference type="ARBA" id="ARBA00005898"/>
    </source>
</evidence>
<evidence type="ECO:0000313" key="18">
    <source>
        <dbReference type="Proteomes" id="UP000291269"/>
    </source>
</evidence>
<dbReference type="PANTHER" id="PTHR23135:SF4">
    <property type="entry name" value="UDP-N-ACETYLMURAMOYL-L-ALANYL-D-GLUTAMATE--2,6-DIAMINOPIMELATE LIGASE MURE HOMOLOG, CHLOROPLASTIC"/>
    <property type="match status" value="1"/>
</dbReference>
<dbReference type="EMBL" id="SDOZ01000003">
    <property type="protein sequence ID" value="RXZ58200.1"/>
    <property type="molecule type" value="Genomic_DNA"/>
</dbReference>
<feature type="binding site" evidence="12">
    <location>
        <begin position="152"/>
        <end position="153"/>
    </location>
    <ligand>
        <name>UDP-N-acetyl-alpha-D-muramoyl-L-alanyl-D-glutamate</name>
        <dbReference type="ChEBI" id="CHEBI:83900"/>
    </ligand>
</feature>
<comment type="caution">
    <text evidence="17">The sequence shown here is derived from an EMBL/GenBank/DDBJ whole genome shotgun (WGS) entry which is preliminary data.</text>
</comment>
<keyword evidence="11 12" id="KW-0961">Cell wall biogenesis/degradation</keyword>
<protein>
    <recommendedName>
        <fullName evidence="12">UDP-N-acetylmuramoyl-L-alanyl-D-glutamate--2,6-diaminopimelate ligase</fullName>
        <ecNumber evidence="12">6.3.2.13</ecNumber>
    </recommendedName>
    <alternativeName>
        <fullName evidence="12">Meso-A2pm-adding enzyme</fullName>
    </alternativeName>
    <alternativeName>
        <fullName evidence="12">Meso-diaminopimelate-adding enzyme</fullName>
    </alternativeName>
    <alternativeName>
        <fullName evidence="12">UDP-MurNAc-L-Ala-D-Glu:meso-diaminopimelate ligase</fullName>
    </alternativeName>
    <alternativeName>
        <fullName evidence="12">UDP-MurNAc-tripeptide synthetase</fullName>
    </alternativeName>
    <alternativeName>
        <fullName evidence="12">UDP-N-acetylmuramyl-tripeptide synthetase</fullName>
    </alternativeName>
</protein>
<dbReference type="Pfam" id="PF08245">
    <property type="entry name" value="Mur_ligase_M"/>
    <property type="match status" value="1"/>
</dbReference>
<comment type="function">
    <text evidence="12">Catalyzes the addition of meso-diaminopimelic acid to the nucleotide precursor UDP-N-acetylmuramoyl-L-alanyl-D-glutamate (UMAG) in the biosynthesis of bacterial cell-wall peptidoglycan.</text>
</comment>
<keyword evidence="3 12" id="KW-0963">Cytoplasm</keyword>
<dbReference type="InterPro" id="IPR018109">
    <property type="entry name" value="Folylpolyglutamate_synth_CS"/>
</dbReference>
<dbReference type="NCBIfam" id="NF001126">
    <property type="entry name" value="PRK00139.1-4"/>
    <property type="match status" value="1"/>
</dbReference>
<evidence type="ECO:0000259" key="15">
    <source>
        <dbReference type="Pfam" id="PF02875"/>
    </source>
</evidence>
<dbReference type="OrthoDB" id="9800958at2"/>
<dbReference type="SUPFAM" id="SSF53244">
    <property type="entry name" value="MurD-like peptide ligases, peptide-binding domain"/>
    <property type="match status" value="1"/>
</dbReference>
<gene>
    <name evidence="12" type="primary">murE</name>
    <name evidence="17" type="ORF">ESZ91_09075</name>
</gene>
<evidence type="ECO:0000259" key="16">
    <source>
        <dbReference type="Pfam" id="PF08245"/>
    </source>
</evidence>
<dbReference type="Proteomes" id="UP000291269">
    <property type="component" value="Unassembled WGS sequence"/>
</dbReference>
<dbReference type="GO" id="GO:0005524">
    <property type="term" value="F:ATP binding"/>
    <property type="evidence" value="ECO:0007669"/>
    <property type="project" value="UniProtKB-UniRule"/>
</dbReference>
<feature type="domain" description="Mur ligase N-terminal catalytic" evidence="14">
    <location>
        <begin position="25"/>
        <end position="95"/>
    </location>
</feature>
<dbReference type="AlphaFoldDB" id="A0A4V1QUQ0"/>
<keyword evidence="4 12" id="KW-0436">Ligase</keyword>
<feature type="binding site" evidence="12">
    <location>
        <position position="179"/>
    </location>
    <ligand>
        <name>UDP-N-acetyl-alpha-D-muramoyl-L-alanyl-D-glutamate</name>
        <dbReference type="ChEBI" id="CHEBI:83900"/>
    </ligand>
</feature>
<dbReference type="InterPro" id="IPR036565">
    <property type="entry name" value="Mur-like_cat_sf"/>
</dbReference>
<evidence type="ECO:0000256" key="10">
    <source>
        <dbReference type="ARBA" id="ARBA00023306"/>
    </source>
</evidence>
<evidence type="ECO:0000313" key="17">
    <source>
        <dbReference type="EMBL" id="RXZ58200.1"/>
    </source>
</evidence>
<dbReference type="GO" id="GO:0005737">
    <property type="term" value="C:cytoplasm"/>
    <property type="evidence" value="ECO:0007669"/>
    <property type="project" value="UniProtKB-SubCell"/>
</dbReference>
<keyword evidence="8 12" id="KW-0133">Cell shape</keyword>
<feature type="binding site" evidence="12">
    <location>
        <begin position="110"/>
        <end position="116"/>
    </location>
    <ligand>
        <name>ATP</name>
        <dbReference type="ChEBI" id="CHEBI:30616"/>
    </ligand>
</feature>
<dbReference type="GO" id="GO:0051301">
    <property type="term" value="P:cell division"/>
    <property type="evidence" value="ECO:0007669"/>
    <property type="project" value="UniProtKB-KW"/>
</dbReference>
<keyword evidence="7 12" id="KW-0067">ATP-binding</keyword>
<name>A0A4V1QUQ0_9FIRM</name>
<reference evidence="17 18" key="1">
    <citation type="journal article" date="2019" name="Gut">
        <title>Antibiotics-induced monodominance of a novel gut bacterial order.</title>
        <authorList>
            <person name="Hildebrand F."/>
            <person name="Moitinho-Silva L."/>
            <person name="Blasche S."/>
            <person name="Jahn M.T."/>
            <person name="Gossmann T.I."/>
            <person name="Heuerta-Cepas J."/>
            <person name="Hercog R."/>
            <person name="Luetge M."/>
            <person name="Bahram M."/>
            <person name="Pryszlak A."/>
            <person name="Alves R.J."/>
            <person name="Waszak S.M."/>
            <person name="Zhu A."/>
            <person name="Ye L."/>
            <person name="Costea P.I."/>
            <person name="Aalvink S."/>
            <person name="Belzer C."/>
            <person name="Forslund S.K."/>
            <person name="Sunagawa S."/>
            <person name="Hentschel U."/>
            <person name="Merten C."/>
            <person name="Patil K.R."/>
            <person name="Benes V."/>
            <person name="Bork P."/>
        </authorList>
    </citation>
    <scope>NUCLEOTIDE SEQUENCE [LARGE SCALE GENOMIC DNA]</scope>
    <source>
        <strain evidence="17 18">HDS1380</strain>
    </source>
</reference>
<dbReference type="EC" id="6.3.2.13" evidence="12"/>
<dbReference type="InterPro" id="IPR004101">
    <property type="entry name" value="Mur_ligase_C"/>
</dbReference>